<reference evidence="1" key="1">
    <citation type="journal article" date="2021" name="PeerJ">
        <title>Extensive microbial diversity within the chicken gut microbiome revealed by metagenomics and culture.</title>
        <authorList>
            <person name="Gilroy R."/>
            <person name="Ravi A."/>
            <person name="Getino M."/>
            <person name="Pursley I."/>
            <person name="Horton D.L."/>
            <person name="Alikhan N.F."/>
            <person name="Baker D."/>
            <person name="Gharbi K."/>
            <person name="Hall N."/>
            <person name="Watson M."/>
            <person name="Adriaenssens E.M."/>
            <person name="Foster-Nyarko E."/>
            <person name="Jarju S."/>
            <person name="Secka A."/>
            <person name="Antonio M."/>
            <person name="Oren A."/>
            <person name="Chaudhuri R.R."/>
            <person name="La Ragione R."/>
            <person name="Hildebrand F."/>
            <person name="Pallen M.J."/>
        </authorList>
    </citation>
    <scope>NUCLEOTIDE SEQUENCE</scope>
    <source>
        <strain evidence="1">5790</strain>
    </source>
</reference>
<dbReference type="Proteomes" id="UP000824162">
    <property type="component" value="Unassembled WGS sequence"/>
</dbReference>
<dbReference type="InterPro" id="IPR038690">
    <property type="entry name" value="NusG_2_sf"/>
</dbReference>
<dbReference type="Pfam" id="PF07009">
    <property type="entry name" value="NusG_II"/>
    <property type="match status" value="1"/>
</dbReference>
<sequence>MKNRILIIICIFAVAASAAVILLSRRDGAEQAAAEILRDGEVLQKIDLSSVSESYDVTVEADGGGYNTVHITRNGVSVSDADCPDKLCVNMGEISGSAYPIVCLPHRLVVRIVSGSGGTVDAVTGR</sequence>
<dbReference type="EMBL" id="DXIJ01000034">
    <property type="protein sequence ID" value="HIV85519.1"/>
    <property type="molecule type" value="Genomic_DNA"/>
</dbReference>
<dbReference type="AlphaFoldDB" id="A0A9D1TLW1"/>
<dbReference type="CDD" id="cd09911">
    <property type="entry name" value="Lin0431_like"/>
    <property type="match status" value="1"/>
</dbReference>
<organism evidence="1 2">
    <name type="scientific">Candidatus Monoglobus merdigallinarum</name>
    <dbReference type="NCBI Taxonomy" id="2838698"/>
    <lineage>
        <taxon>Bacteria</taxon>
        <taxon>Bacillati</taxon>
        <taxon>Bacillota</taxon>
        <taxon>Clostridia</taxon>
        <taxon>Monoglobales</taxon>
        <taxon>Monoglobaceae</taxon>
        <taxon>Monoglobus</taxon>
    </lineage>
</organism>
<accession>A0A9D1TLW1</accession>
<proteinExistence type="predicted"/>
<evidence type="ECO:0000313" key="2">
    <source>
        <dbReference type="Proteomes" id="UP000824162"/>
    </source>
</evidence>
<evidence type="ECO:0000313" key="1">
    <source>
        <dbReference type="EMBL" id="HIV85519.1"/>
    </source>
</evidence>
<name>A0A9D1TLW1_9FIRM</name>
<protein>
    <submittedName>
        <fullName evidence="1">NusG domain II-containing protein</fullName>
    </submittedName>
</protein>
<gene>
    <name evidence="1" type="ORF">H9900_01775</name>
</gene>
<comment type="caution">
    <text evidence="1">The sequence shown here is derived from an EMBL/GenBank/DDBJ whole genome shotgun (WGS) entry which is preliminary data.</text>
</comment>
<dbReference type="Gene3D" id="2.60.320.10">
    <property type="entry name" value="N-utilization substance G protein NusG, insert domain"/>
    <property type="match status" value="1"/>
</dbReference>
<reference evidence="1" key="2">
    <citation type="submission" date="2021-04" db="EMBL/GenBank/DDBJ databases">
        <authorList>
            <person name="Gilroy R."/>
        </authorList>
    </citation>
    <scope>NUCLEOTIDE SEQUENCE</scope>
    <source>
        <strain evidence="1">5790</strain>
    </source>
</reference>